<evidence type="ECO:0000313" key="4">
    <source>
        <dbReference type="Proteomes" id="UP000186817"/>
    </source>
</evidence>
<dbReference type="EMBL" id="LSRX01000560">
    <property type="protein sequence ID" value="OLP94056.1"/>
    <property type="molecule type" value="Genomic_DNA"/>
</dbReference>
<proteinExistence type="predicted"/>
<organism evidence="3 4">
    <name type="scientific">Symbiodinium microadriaticum</name>
    <name type="common">Dinoflagellate</name>
    <name type="synonym">Zooxanthella microadriatica</name>
    <dbReference type="NCBI Taxonomy" id="2951"/>
    <lineage>
        <taxon>Eukaryota</taxon>
        <taxon>Sar</taxon>
        <taxon>Alveolata</taxon>
        <taxon>Dinophyceae</taxon>
        <taxon>Suessiales</taxon>
        <taxon>Symbiodiniaceae</taxon>
        <taxon>Symbiodinium</taxon>
    </lineage>
</organism>
<feature type="transmembrane region" description="Helical" evidence="1">
    <location>
        <begin position="1340"/>
        <end position="1361"/>
    </location>
</feature>
<dbReference type="OrthoDB" id="437291at2759"/>
<dbReference type="InterPro" id="IPR036188">
    <property type="entry name" value="FAD/NAD-bd_sf"/>
</dbReference>
<protein>
    <submittedName>
        <fullName evidence="3">Uncharacterized protein</fullName>
    </submittedName>
</protein>
<accession>A0A1Q9DFU8</accession>
<feature type="transmembrane region" description="Helical" evidence="1">
    <location>
        <begin position="914"/>
        <end position="931"/>
    </location>
</feature>
<dbReference type="SUPFAM" id="SSF51905">
    <property type="entry name" value="FAD/NAD(P)-binding domain"/>
    <property type="match status" value="1"/>
</dbReference>
<gene>
    <name evidence="3" type="ORF">AK812_SmicGene23972</name>
</gene>
<evidence type="ECO:0000256" key="2">
    <source>
        <dbReference type="SAM" id="SignalP"/>
    </source>
</evidence>
<evidence type="ECO:0000256" key="1">
    <source>
        <dbReference type="SAM" id="Phobius"/>
    </source>
</evidence>
<feature type="chain" id="PRO_5012457977" evidence="2">
    <location>
        <begin position="23"/>
        <end position="1874"/>
    </location>
</feature>
<feature type="transmembrane region" description="Helical" evidence="1">
    <location>
        <begin position="967"/>
        <end position="987"/>
    </location>
</feature>
<dbReference type="Gene3D" id="3.40.50.720">
    <property type="entry name" value="NAD(P)-binding Rossmann-like Domain"/>
    <property type="match status" value="1"/>
</dbReference>
<feature type="transmembrane region" description="Helical" evidence="1">
    <location>
        <begin position="1042"/>
        <end position="1063"/>
    </location>
</feature>
<feature type="signal peptide" evidence="2">
    <location>
        <begin position="1"/>
        <end position="22"/>
    </location>
</feature>
<feature type="transmembrane region" description="Helical" evidence="1">
    <location>
        <begin position="1305"/>
        <end position="1328"/>
    </location>
</feature>
<name>A0A1Q9DFU8_SYMMI</name>
<feature type="transmembrane region" description="Helical" evidence="1">
    <location>
        <begin position="943"/>
        <end position="961"/>
    </location>
</feature>
<comment type="caution">
    <text evidence="3">The sequence shown here is derived from an EMBL/GenBank/DDBJ whole genome shotgun (WGS) entry which is preliminary data.</text>
</comment>
<keyword evidence="1" id="KW-0812">Transmembrane</keyword>
<dbReference type="Proteomes" id="UP000186817">
    <property type="component" value="Unassembled WGS sequence"/>
</dbReference>
<keyword evidence="1" id="KW-1133">Transmembrane helix</keyword>
<dbReference type="Pfam" id="PF13450">
    <property type="entry name" value="NAD_binding_8"/>
    <property type="match status" value="1"/>
</dbReference>
<keyword evidence="4" id="KW-1185">Reference proteome</keyword>
<dbReference type="Gene3D" id="3.50.50.60">
    <property type="entry name" value="FAD/NAD(P)-binding domain"/>
    <property type="match status" value="1"/>
</dbReference>
<evidence type="ECO:0000313" key="3">
    <source>
        <dbReference type="EMBL" id="OLP94056.1"/>
    </source>
</evidence>
<sequence>MSVPPSGRCLLYFSCVVQLISCAPWGTTFRLRDGEFMQPMGTASSRTLTPSTITAQGQLVAGAWATSLDNLREKLSYNLPVGEWKNRTTKPWAMRPLRDGRVALVALSSRTGCHSVFICDGPAAEDCTDSAQELPIGCLAEEDIRIRELSSGLAVVSQTQVFLWDTDAMLWGRGPIAQWPGNFAVHPSVALLSEGLALKSCNATWSSCSFIVLHTLESQLGTDVWMQTLQPLSRPEQPFGTSVDLPAALHDGGLAIVSRFGRRGACSLEVAVFPGSTLSSGTSVPGVPANASGRAQVMLPPSDPCADGLEMIVETVMHNGTEFLLVFSDTAIHRFTVLKGTLGPMTSQEFPLSELPVQPTAGVILPGNVIAVATSETVRLTRFTDGPLSWLGMPLQVRMRGLAVSEMFPWGRSGLCVLDDTYYFFNYSVATRDSDALWQTLEARSSLKESSVANLVKIADGVAAVVGTDNATDLVYLRNSTPEGDWTRVVLRSTAPGTERISSCVAVSSTILAFSAGEVSSTILAFSAGEAGTPKIVANASGLLILPAEGIRRCDLSFLVQLHSHDPTRDYTPLVGFRPESRAVPCCGGFVMGSSSSNSTPPWPLSEQRSDQEFLEAINNGSVTVHSSRFPMSSTDLRIMLNNIQVALGLTIGLHGEWMMWPSDFADAYTCGWDLLEASGNNKNKHNASVKGILPIYPSNSSSGDGLIDVLKVIHFNKPVQEALFLDDPLLSRVSIADFKSFVTVDEDILAVMKRAIFFVFTESALYIRLPSEQKVLASFTRVQDFVDSAFYPDQNKKRRLREKTSAPARQDGSFLAGTTTKKVYRYEPVKVSGLVMLNASSAFGIDGVPWSLASWSGAGSPHPEIFVADQVVYRAQRCPEMTYGHAGECIDCPDSTLSIQGSTACSFRPGNRMAMALLLGLAVVAVALLAGRHFSASIVPEGLEITAAASALLPVLGGAVDGMFGPAWFASLLVFLALLGLAIEHWMWRRQGLVEMPAFAGLLMWMACSALTNCFMLLLDTAELRARHPQLTALGLDRGESRWFCILVLATQPVVIVTATAWQAKVRRNAPGRTLSRGLLYTEPAGHESLHVWPQCGRIMQRSACRAVSGCFEKVLRFLKSWEGRHWVMVVNAGISATVCLYQYVQSNSGPRETVLAVVLCFGLLSMFTGILALSSDPFRLPEKLDRHFRWSVLWKVDMLASKVVLLAIPQASSVVQMDSIMSCGFDAFCPSDCVNQGGYCTSFASAGGAVCKCSMPEVNWAVYVLTAITSFLLCMLTLMDLAAFWSARLTPWRESGLRRLRGALGLVGAAGVNFTSCLFALLVSVAPAECYLLDLSTALASVLPLVPLTLVANEARWILATWKAHEAQHVLIWSSSGLRILTFLTCAASAASTAHLALKPTQGLSVGMHTTENQLNYSKIIVHLLITSKGIFSDFAALRAFCAMASAGPNGTGAPQLAIIGAGPIGLELACAAVARGLNVEVFEKSADIAGHVHDYRFVRLFSAWKLNMTDLGRSILKDAGVPLPDEEAYPTGQELVDGYLKHLAASLEKSEHCQGFHFRSEVLFVGRGALLKGESIGGGDVQMPSGKPLCSRQRSATPFRLLVRDVATGAESYREDFDVVADCSGFYDRSLANWAGKGGTPALGERALRAAARLWTTIPDIRGHSRARFAGRRCMVVGAGMSAATTVRDLVELRKEEPKTEVVFVTRSSSSPYSVIPDDVLPQRKALCELGNAASEGSVDGISYIGGAALEALSEADGRLLVTLRTPAGKQEETVDEVVCCVGYHPDTSLYEELQVHQCYASNGPIKLAATLIGGSGDCLKQVAAGADALKNPEPGFFILGSKSYGRKSSFLLKIGHEQVATVLDALTASS</sequence>
<feature type="transmembrane region" description="Helical" evidence="1">
    <location>
        <begin position="999"/>
        <end position="1020"/>
    </location>
</feature>
<keyword evidence="1" id="KW-0472">Membrane</keyword>
<feature type="transmembrane region" description="Helical" evidence="1">
    <location>
        <begin position="1157"/>
        <end position="1175"/>
    </location>
</feature>
<feature type="transmembrane region" description="Helical" evidence="1">
    <location>
        <begin position="1262"/>
        <end position="1284"/>
    </location>
</feature>
<feature type="transmembrane region" description="Helical" evidence="1">
    <location>
        <begin position="1128"/>
        <end position="1145"/>
    </location>
</feature>
<keyword evidence="2" id="KW-0732">Signal</keyword>
<reference evidence="3 4" key="1">
    <citation type="submission" date="2016-02" db="EMBL/GenBank/DDBJ databases">
        <title>Genome analysis of coral dinoflagellate symbionts highlights evolutionary adaptations to a symbiotic lifestyle.</title>
        <authorList>
            <person name="Aranda M."/>
            <person name="Li Y."/>
            <person name="Liew Y.J."/>
            <person name="Baumgarten S."/>
            <person name="Simakov O."/>
            <person name="Wilson M."/>
            <person name="Piel J."/>
            <person name="Ashoor H."/>
            <person name="Bougouffa S."/>
            <person name="Bajic V.B."/>
            <person name="Ryu T."/>
            <person name="Ravasi T."/>
            <person name="Bayer T."/>
            <person name="Micklem G."/>
            <person name="Kim H."/>
            <person name="Bhak J."/>
            <person name="Lajeunesse T.C."/>
            <person name="Voolstra C.R."/>
        </authorList>
    </citation>
    <scope>NUCLEOTIDE SEQUENCE [LARGE SCALE GENOMIC DNA]</scope>
    <source>
        <strain evidence="3 4">CCMP2467</strain>
    </source>
</reference>